<feature type="transmembrane region" description="Helical" evidence="1">
    <location>
        <begin position="14"/>
        <end position="38"/>
    </location>
</feature>
<gene>
    <name evidence="2" type="ORF">CVO77_00180</name>
</gene>
<protein>
    <submittedName>
        <fullName evidence="2">Uncharacterized protein</fullName>
    </submittedName>
</protein>
<dbReference type="AlphaFoldDB" id="A0A2S8BAE8"/>
<name>A0A2S8BAE8_9SPHN</name>
<dbReference type="OrthoDB" id="7505400at2"/>
<keyword evidence="1" id="KW-0472">Membrane</keyword>
<keyword evidence="1" id="KW-0812">Transmembrane</keyword>
<evidence type="ECO:0000313" key="2">
    <source>
        <dbReference type="EMBL" id="PQM29392.1"/>
    </source>
</evidence>
<comment type="caution">
    <text evidence="2">The sequence shown here is derived from an EMBL/GenBank/DDBJ whole genome shotgun (WGS) entry which is preliminary data.</text>
</comment>
<keyword evidence="3" id="KW-1185">Reference proteome</keyword>
<proteinExistence type="predicted"/>
<accession>A0A2S8BAE8</accession>
<sequence length="95" mass="10307">MKIPSILNPDGRRAWAFASILGGSMMMTIFAWVVLYIVRDSKGLAFWMGMAAMAIIFTCITGLIAMFVKRTISVTRDGVSVTDGDTVLIEKGSGQ</sequence>
<dbReference type="EMBL" id="PHFW01000001">
    <property type="protein sequence ID" value="PQM29392.1"/>
    <property type="molecule type" value="Genomic_DNA"/>
</dbReference>
<dbReference type="Proteomes" id="UP000238954">
    <property type="component" value="Chromosome"/>
</dbReference>
<evidence type="ECO:0000313" key="3">
    <source>
        <dbReference type="Proteomes" id="UP000238954"/>
    </source>
</evidence>
<organism evidence="2 3">
    <name type="scientific">Sphingopyxis lindanitolerans</name>
    <dbReference type="NCBI Taxonomy" id="2054227"/>
    <lineage>
        <taxon>Bacteria</taxon>
        <taxon>Pseudomonadati</taxon>
        <taxon>Pseudomonadota</taxon>
        <taxon>Alphaproteobacteria</taxon>
        <taxon>Sphingomonadales</taxon>
        <taxon>Sphingomonadaceae</taxon>
        <taxon>Sphingopyxis</taxon>
    </lineage>
</organism>
<evidence type="ECO:0000256" key="1">
    <source>
        <dbReference type="SAM" id="Phobius"/>
    </source>
</evidence>
<feature type="transmembrane region" description="Helical" evidence="1">
    <location>
        <begin position="44"/>
        <end position="68"/>
    </location>
</feature>
<keyword evidence="1" id="KW-1133">Transmembrane helix</keyword>
<reference evidence="3" key="1">
    <citation type="submission" date="2017-11" db="EMBL/GenBank/DDBJ databases">
        <title>The complete genome sequence of Sphingopyxis pomeranensis sp. nov. strain WS5A3p.</title>
        <authorList>
            <person name="Kaminski M.A."/>
        </authorList>
    </citation>
    <scope>NUCLEOTIDE SEQUENCE [LARGE SCALE GENOMIC DNA]</scope>
    <source>
        <strain evidence="3">WS5A3p</strain>
    </source>
</reference>
<dbReference type="RefSeq" id="WP_105997350.1">
    <property type="nucleotide sequence ID" value="NZ_CM009578.1"/>
</dbReference>